<sequence length="764" mass="85080">LDHAHCSTLRESLTVMDGYRVGHAVPSVAFTRSRSALPAAGWGPLRFPSFLSVTCLPSFPIGVLSLPAYFSPYNGGSLGHDERADAYAQLELRTLEQSLLATCVGSISELSDLVSRAMHHMQGRHPLCPGASPARQARQPPQPITWSPDALHTLYYFLRCPQMESMENPNLDPPRMTLNNERPFMLLPPLMEWMRVAITYAEHRRSLTVDSGDIRQAARLLLPGLDCEPRQLKPEHCFSSFRRLDDLGFRMLNCGRTDLINQAIEALGPDGVNTMDDQGMTPLMYACAAGDEAMVQMLIDAGANLDIQVPSNSPRHPSIHPDSRHWTSLTFAVLHGHISVVQLLLDAGAHVEGSAVNGGEDSYAETPLQLASAAGRYLLPRGSVGTACGTSALAFIRPWARRNVLRKLLTQPQQAKADVLSLEEILAEGVEESDASSQGSGSEGPVRLSRTRTKALQEAMYYSAEHGYVDITMELRALGVPWKLHIWIESLRTSFSQSRYSVVQSLLRDFSSIKEEEYNEELVNEGLQLMFDILKTSKNDSVIQQLAAIFTHCYGSSPIPSIPEIRKTLPARLDPHFLNNKEMSDVTFLVEGKLFYAHKVLLVTASNRFKTLMTNKSEQDGDSSKTIEISDMKYHIFQMMMQYLYYGGTESMEIPTADILELLSAASLFQLDALQRHCEILCSQTLSVESAVNTYKYAKIHNAPELALFCEGFFLKHMKALLEQDAFRQLIYSRSSKVQGLDPLQDLQNTLAERVHSVYITSRV</sequence>
<dbReference type="EMBL" id="ADFV01113355">
    <property type="status" value="NOT_ANNOTATED_CDS"/>
    <property type="molecule type" value="Genomic_DNA"/>
</dbReference>
<feature type="repeat" description="ANK" evidence="3">
    <location>
        <begin position="324"/>
        <end position="356"/>
    </location>
</feature>
<dbReference type="Gene3D" id="3.30.710.10">
    <property type="entry name" value="Potassium Channel Kv1.1, Chain A"/>
    <property type="match status" value="1"/>
</dbReference>
<dbReference type="FunFam" id="3.30.710.10:FF:000030">
    <property type="entry name" value="Ankyrin repeat and BTB/POZ domain-containing protein BTBD11"/>
    <property type="match status" value="1"/>
</dbReference>
<feature type="repeat" description="ANK" evidence="3">
    <location>
        <begin position="278"/>
        <end position="310"/>
    </location>
</feature>
<dbReference type="FunCoup" id="G1S8D1">
    <property type="interactions" value="127"/>
</dbReference>
<dbReference type="STRING" id="61853.ENSNLEP00000021770"/>
<dbReference type="CDD" id="cd18350">
    <property type="entry name" value="BTB_POZ_ABTB2_BPOZ2"/>
    <property type="match status" value="1"/>
</dbReference>
<organism evidence="5 6">
    <name type="scientific">Nomascus leucogenys</name>
    <name type="common">Northern white-cheeked gibbon</name>
    <name type="synonym">Hylobates leucogenys</name>
    <dbReference type="NCBI Taxonomy" id="61853"/>
    <lineage>
        <taxon>Eukaryota</taxon>
        <taxon>Metazoa</taxon>
        <taxon>Chordata</taxon>
        <taxon>Craniata</taxon>
        <taxon>Vertebrata</taxon>
        <taxon>Euteleostomi</taxon>
        <taxon>Mammalia</taxon>
        <taxon>Eutheria</taxon>
        <taxon>Euarchontoglires</taxon>
        <taxon>Primates</taxon>
        <taxon>Haplorrhini</taxon>
        <taxon>Catarrhini</taxon>
        <taxon>Hylobatidae</taxon>
        <taxon>Nomascus</taxon>
    </lineage>
</organism>
<dbReference type="EMBL" id="ADFV01113351">
    <property type="status" value="NOT_ANNOTATED_CDS"/>
    <property type="molecule type" value="Genomic_DNA"/>
</dbReference>
<keyword evidence="2 3" id="KW-0040">ANK repeat</keyword>
<dbReference type="EMBL" id="ADFV01113354">
    <property type="status" value="NOT_ANNOTATED_CDS"/>
    <property type="molecule type" value="Genomic_DNA"/>
</dbReference>
<dbReference type="EMBL" id="ADFV01113356">
    <property type="status" value="NOT_ANNOTATED_CDS"/>
    <property type="molecule type" value="Genomic_DNA"/>
</dbReference>
<evidence type="ECO:0000256" key="2">
    <source>
        <dbReference type="ARBA" id="ARBA00023043"/>
    </source>
</evidence>
<dbReference type="GeneTree" id="ENSGT00940000157661"/>
<evidence type="ECO:0000313" key="6">
    <source>
        <dbReference type="Proteomes" id="UP000001073"/>
    </source>
</evidence>
<dbReference type="Pfam" id="PF00651">
    <property type="entry name" value="BTB"/>
    <property type="match status" value="1"/>
</dbReference>
<dbReference type="GO" id="GO:0097237">
    <property type="term" value="P:cellular response to toxic substance"/>
    <property type="evidence" value="ECO:0007669"/>
    <property type="project" value="Ensembl"/>
</dbReference>
<dbReference type="OMA" id="TADILEX"/>
<dbReference type="SUPFAM" id="SSF48403">
    <property type="entry name" value="Ankyrin repeat"/>
    <property type="match status" value="1"/>
</dbReference>
<dbReference type="Ensembl" id="ENSNLET00000022869.3">
    <property type="protein sequence ID" value="ENSNLEP00000021770.2"/>
    <property type="gene ID" value="ENSNLEG00000017921.3"/>
</dbReference>
<reference evidence="5" key="2">
    <citation type="submission" date="2025-08" db="UniProtKB">
        <authorList>
            <consortium name="Ensembl"/>
        </authorList>
    </citation>
    <scope>IDENTIFICATION</scope>
</reference>
<proteinExistence type="predicted"/>
<dbReference type="EMBL" id="ADFV01113348">
    <property type="status" value="NOT_ANNOTATED_CDS"/>
    <property type="molecule type" value="Genomic_DNA"/>
</dbReference>
<accession>G1S8D1</accession>
<dbReference type="SMART" id="SM00225">
    <property type="entry name" value="BTB"/>
    <property type="match status" value="1"/>
</dbReference>
<dbReference type="EMBL" id="ADFV01113347">
    <property type="status" value="NOT_ANNOTATED_CDS"/>
    <property type="molecule type" value="Genomic_DNA"/>
</dbReference>
<evidence type="ECO:0000259" key="4">
    <source>
        <dbReference type="PROSITE" id="PS50097"/>
    </source>
</evidence>
<dbReference type="Gene3D" id="1.25.40.420">
    <property type="match status" value="1"/>
</dbReference>
<dbReference type="Proteomes" id="UP000001073">
    <property type="component" value="Chromosome 15"/>
</dbReference>
<dbReference type="EMBL" id="ADFV01113352">
    <property type="status" value="NOT_ANNOTATED_CDS"/>
    <property type="molecule type" value="Genomic_DNA"/>
</dbReference>
<evidence type="ECO:0000256" key="1">
    <source>
        <dbReference type="ARBA" id="ARBA00022737"/>
    </source>
</evidence>
<dbReference type="EMBL" id="ADFV01113350">
    <property type="status" value="NOT_ANNOTATED_CDS"/>
    <property type="molecule type" value="Genomic_DNA"/>
</dbReference>
<keyword evidence="6" id="KW-1185">Reference proteome</keyword>
<reference evidence="5 6" key="1">
    <citation type="submission" date="2012-10" db="EMBL/GenBank/DDBJ databases">
        <authorList>
            <consortium name="Gibbon Genome Sequencing Consortium"/>
        </authorList>
    </citation>
    <scope>NUCLEOTIDE SEQUENCE [LARGE SCALE GENOMIC DNA]</scope>
</reference>
<dbReference type="InterPro" id="IPR052089">
    <property type="entry name" value="Ankyrin-BTB/POZ_domain"/>
</dbReference>
<dbReference type="InterPro" id="IPR048063">
    <property type="entry name" value="ABTB2_BTB_POZ"/>
</dbReference>
<dbReference type="SUPFAM" id="SSF54695">
    <property type="entry name" value="POZ domain"/>
    <property type="match status" value="1"/>
</dbReference>
<dbReference type="InterPro" id="IPR036770">
    <property type="entry name" value="Ankyrin_rpt-contain_sf"/>
</dbReference>
<dbReference type="InterPro" id="IPR002110">
    <property type="entry name" value="Ankyrin_rpt"/>
</dbReference>
<dbReference type="PROSITE" id="PS50297">
    <property type="entry name" value="ANK_REP_REGION"/>
    <property type="match status" value="2"/>
</dbReference>
<dbReference type="Gene3D" id="1.25.40.20">
    <property type="entry name" value="Ankyrin repeat-containing domain"/>
    <property type="match status" value="1"/>
</dbReference>
<dbReference type="PROSITE" id="PS50097">
    <property type="entry name" value="BTB"/>
    <property type="match status" value="1"/>
</dbReference>
<dbReference type="AlphaFoldDB" id="G1S8D1"/>
<dbReference type="CDD" id="cd18526">
    <property type="entry name" value="BACK_ABTB2"/>
    <property type="match status" value="1"/>
</dbReference>
<dbReference type="PANTHER" id="PTHR46071:SF3">
    <property type="entry name" value="ANKYRIN REPEAT AND BTB_POZ DOMAIN-CONTAINING PROTEIN 2"/>
    <property type="match status" value="1"/>
</dbReference>
<keyword evidence="1" id="KW-0677">Repeat</keyword>
<dbReference type="EMBL" id="ADFV01113349">
    <property type="status" value="NOT_ANNOTATED_CDS"/>
    <property type="molecule type" value="Genomic_DNA"/>
</dbReference>
<protein>
    <submittedName>
        <fullName evidence="5">Ankyrin repeat and BTB domain containing 2</fullName>
    </submittedName>
</protein>
<dbReference type="InterPro" id="IPR000210">
    <property type="entry name" value="BTB/POZ_dom"/>
</dbReference>
<evidence type="ECO:0000313" key="5">
    <source>
        <dbReference type="Ensembl" id="ENSNLEP00000021770.2"/>
    </source>
</evidence>
<reference evidence="5" key="3">
    <citation type="submission" date="2025-09" db="UniProtKB">
        <authorList>
            <consortium name="Ensembl"/>
        </authorList>
    </citation>
    <scope>IDENTIFICATION</scope>
</reference>
<dbReference type="PROSITE" id="PS50088">
    <property type="entry name" value="ANK_REPEAT"/>
    <property type="match status" value="2"/>
</dbReference>
<dbReference type="InterPro" id="IPR011333">
    <property type="entry name" value="SKP1/BTB/POZ_sf"/>
</dbReference>
<dbReference type="PANTHER" id="PTHR46071">
    <property type="entry name" value="ANKYRIN REPEAT AND BTB/POZ DOMAIN-CONTAINING"/>
    <property type="match status" value="1"/>
</dbReference>
<feature type="domain" description="BTB" evidence="4">
    <location>
        <begin position="584"/>
        <end position="653"/>
    </location>
</feature>
<name>G1S8D1_NOMLE</name>
<dbReference type="InParanoid" id="G1S8D1"/>
<gene>
    <name evidence="5" type="primary">ABTB2</name>
</gene>
<dbReference type="Pfam" id="PF12796">
    <property type="entry name" value="Ank_2"/>
    <property type="match status" value="1"/>
</dbReference>
<dbReference type="SMART" id="SM00248">
    <property type="entry name" value="ANK"/>
    <property type="match status" value="3"/>
</dbReference>
<dbReference type="FunFam" id="1.25.40.20:FF:000045">
    <property type="entry name" value="Ankyrin repeat and BTB/POZ domain-containing protein 2"/>
    <property type="match status" value="1"/>
</dbReference>
<dbReference type="EMBL" id="ADFV01113353">
    <property type="status" value="NOT_ANNOTATED_CDS"/>
    <property type="molecule type" value="Genomic_DNA"/>
</dbReference>
<dbReference type="eggNOG" id="ENOG502QSQY">
    <property type="taxonomic scope" value="Eukaryota"/>
</dbReference>
<evidence type="ECO:0000256" key="3">
    <source>
        <dbReference type="PROSITE-ProRule" id="PRU00023"/>
    </source>
</evidence>
<dbReference type="HOGENOM" id="CLU_001918_0_0_1"/>